<dbReference type="PROSITE" id="PS51781">
    <property type="entry name" value="SH3B"/>
    <property type="match status" value="1"/>
</dbReference>
<dbReference type="KEGG" id="pshq:F3W81_11715"/>
<dbReference type="RefSeq" id="WP_193079345.1">
    <property type="nucleotide sequence ID" value="NZ_CP045201.1"/>
</dbReference>
<evidence type="ECO:0000256" key="1">
    <source>
        <dbReference type="SAM" id="SignalP"/>
    </source>
</evidence>
<keyword evidence="1" id="KW-0732">Signal</keyword>
<evidence type="ECO:0000313" key="4">
    <source>
        <dbReference type="Proteomes" id="UP000594118"/>
    </source>
</evidence>
<dbReference type="Pfam" id="PF08239">
    <property type="entry name" value="SH3_3"/>
    <property type="match status" value="1"/>
</dbReference>
<gene>
    <name evidence="3" type="ORF">F3W81_11715</name>
</gene>
<dbReference type="InterPro" id="IPR009642">
    <property type="entry name" value="DUF1236"/>
</dbReference>
<keyword evidence="4" id="KW-1185">Reference proteome</keyword>
<reference evidence="3 4" key="1">
    <citation type="submission" date="2019-10" db="EMBL/GenBank/DDBJ databases">
        <title>Pseudopuniceibacterium sp. HQ09 islated from Antarctica.</title>
        <authorList>
            <person name="Liao L."/>
            <person name="Su S."/>
            <person name="Chen B."/>
            <person name="Yu Y."/>
        </authorList>
    </citation>
    <scope>NUCLEOTIDE SEQUENCE [LARGE SCALE GENOMIC DNA]</scope>
    <source>
        <strain evidence="3 4">HQ09</strain>
    </source>
</reference>
<feature type="domain" description="SH3b" evidence="2">
    <location>
        <begin position="22"/>
        <end position="85"/>
    </location>
</feature>
<evidence type="ECO:0000313" key="3">
    <source>
        <dbReference type="EMBL" id="QOL81427.1"/>
    </source>
</evidence>
<dbReference type="InterPro" id="IPR003646">
    <property type="entry name" value="SH3-like_bac-type"/>
</dbReference>
<sequence length="216" mass="22260">MYAKIFSLSTAALLTATSAMAATDATATTDLNLRAGPGPMAEILTVIPGDEMVSVEECATGLEWCKVTYDGTEGWAYSPYLTASIDSQPVVVYDNVQRLEIQSVDVNEDERAASATVGGLSAGALAMSLIGGPAAVAAGVLAGTALGAAAVPEKTVTYVTEHPVEPVYLNGEVAVGAGIPQEVTLAAIPDTTESYAYINGQPVIVDQDRTIVHVVR</sequence>
<name>A0A7L9WNZ2_9RHOB</name>
<feature type="chain" id="PRO_5032613217" evidence="1">
    <location>
        <begin position="22"/>
        <end position="216"/>
    </location>
</feature>
<dbReference type="Gene3D" id="2.30.30.40">
    <property type="entry name" value="SH3 Domains"/>
    <property type="match status" value="1"/>
</dbReference>
<protein>
    <submittedName>
        <fullName evidence="3">DUF1236 domain-containing protein</fullName>
    </submittedName>
</protein>
<dbReference type="AlphaFoldDB" id="A0A7L9WNZ2"/>
<proteinExistence type="predicted"/>
<feature type="signal peptide" evidence="1">
    <location>
        <begin position="1"/>
        <end position="21"/>
    </location>
</feature>
<dbReference type="EMBL" id="CP045201">
    <property type="protein sequence ID" value="QOL81427.1"/>
    <property type="molecule type" value="Genomic_DNA"/>
</dbReference>
<organism evidence="3 4">
    <name type="scientific">Pseudooceanicola spongiae</name>
    <dbReference type="NCBI Taxonomy" id="2613965"/>
    <lineage>
        <taxon>Bacteria</taxon>
        <taxon>Pseudomonadati</taxon>
        <taxon>Pseudomonadota</taxon>
        <taxon>Alphaproteobacteria</taxon>
        <taxon>Rhodobacterales</taxon>
        <taxon>Paracoccaceae</taxon>
        <taxon>Pseudooceanicola</taxon>
    </lineage>
</organism>
<dbReference type="Proteomes" id="UP000594118">
    <property type="component" value="Chromosome"/>
</dbReference>
<accession>A0A7L9WNZ2</accession>
<dbReference type="Pfam" id="PF06823">
    <property type="entry name" value="DUF1236"/>
    <property type="match status" value="1"/>
</dbReference>
<evidence type="ECO:0000259" key="2">
    <source>
        <dbReference type="PROSITE" id="PS51781"/>
    </source>
</evidence>